<feature type="compositionally biased region" description="Basic and acidic residues" evidence="3">
    <location>
        <begin position="1295"/>
        <end position="1315"/>
    </location>
</feature>
<keyword evidence="5" id="KW-1185">Reference proteome</keyword>
<feature type="compositionally biased region" description="Polar residues" evidence="3">
    <location>
        <begin position="1796"/>
        <end position="1821"/>
    </location>
</feature>
<feature type="compositionally biased region" description="Polar residues" evidence="3">
    <location>
        <begin position="50"/>
        <end position="62"/>
    </location>
</feature>
<dbReference type="InterPro" id="IPR012677">
    <property type="entry name" value="Nucleotide-bd_a/b_plait_sf"/>
</dbReference>
<feature type="compositionally biased region" description="Basic and acidic residues" evidence="3">
    <location>
        <begin position="155"/>
        <end position="185"/>
    </location>
</feature>
<feature type="compositionally biased region" description="Low complexity" evidence="3">
    <location>
        <begin position="1403"/>
        <end position="1413"/>
    </location>
</feature>
<evidence type="ECO:0000259" key="4">
    <source>
        <dbReference type="PROSITE" id="PS50102"/>
    </source>
</evidence>
<feature type="compositionally biased region" description="Polar residues" evidence="3">
    <location>
        <begin position="188"/>
        <end position="198"/>
    </location>
</feature>
<name>A0A8B7PAL2_HYAAZ</name>
<feature type="domain" description="RRM" evidence="4">
    <location>
        <begin position="489"/>
        <end position="565"/>
    </location>
</feature>
<feature type="region of interest" description="Disordered" evidence="3">
    <location>
        <begin position="1504"/>
        <end position="1523"/>
    </location>
</feature>
<feature type="compositionally biased region" description="Basic and acidic residues" evidence="3">
    <location>
        <begin position="626"/>
        <end position="645"/>
    </location>
</feature>
<proteinExistence type="predicted"/>
<feature type="compositionally biased region" description="Polar residues" evidence="3">
    <location>
        <begin position="1880"/>
        <end position="1895"/>
    </location>
</feature>
<feature type="compositionally biased region" description="Basic and acidic residues" evidence="3">
    <location>
        <begin position="1837"/>
        <end position="1847"/>
    </location>
</feature>
<evidence type="ECO:0000256" key="1">
    <source>
        <dbReference type="ARBA" id="ARBA00022884"/>
    </source>
</evidence>
<dbReference type="InterPro" id="IPR035979">
    <property type="entry name" value="RBD_domain_sf"/>
</dbReference>
<feature type="region of interest" description="Disordered" evidence="3">
    <location>
        <begin position="2070"/>
        <end position="2108"/>
    </location>
</feature>
<feature type="region of interest" description="Disordered" evidence="3">
    <location>
        <begin position="1344"/>
        <end position="1414"/>
    </location>
</feature>
<feature type="compositionally biased region" description="Basic and acidic residues" evidence="3">
    <location>
        <begin position="1535"/>
        <end position="1553"/>
    </location>
</feature>
<feature type="compositionally biased region" description="Low complexity" evidence="3">
    <location>
        <begin position="125"/>
        <end position="136"/>
    </location>
</feature>
<evidence type="ECO:0000256" key="2">
    <source>
        <dbReference type="PROSITE-ProRule" id="PRU00176"/>
    </source>
</evidence>
<feature type="region of interest" description="Disordered" evidence="3">
    <location>
        <begin position="1932"/>
        <end position="1953"/>
    </location>
</feature>
<feature type="compositionally biased region" description="Low complexity" evidence="3">
    <location>
        <begin position="2027"/>
        <end position="2037"/>
    </location>
</feature>
<feature type="compositionally biased region" description="Low complexity" evidence="3">
    <location>
        <begin position="675"/>
        <end position="686"/>
    </location>
</feature>
<feature type="compositionally biased region" description="Basic and acidic residues" evidence="3">
    <location>
        <begin position="137"/>
        <end position="148"/>
    </location>
</feature>
<evidence type="ECO:0000313" key="5">
    <source>
        <dbReference type="Proteomes" id="UP000694843"/>
    </source>
</evidence>
<dbReference type="PROSITE" id="PS50102">
    <property type="entry name" value="RRM"/>
    <property type="match status" value="1"/>
</dbReference>
<feature type="compositionally biased region" description="Polar residues" evidence="3">
    <location>
        <begin position="1934"/>
        <end position="1945"/>
    </location>
</feature>
<keyword evidence="1 2" id="KW-0694">RNA-binding</keyword>
<dbReference type="SUPFAM" id="SSF54928">
    <property type="entry name" value="RNA-binding domain, RBD"/>
    <property type="match status" value="1"/>
</dbReference>
<organism evidence="5 6">
    <name type="scientific">Hyalella azteca</name>
    <name type="common">Amphipod</name>
    <dbReference type="NCBI Taxonomy" id="294128"/>
    <lineage>
        <taxon>Eukaryota</taxon>
        <taxon>Metazoa</taxon>
        <taxon>Ecdysozoa</taxon>
        <taxon>Arthropoda</taxon>
        <taxon>Crustacea</taxon>
        <taxon>Multicrustacea</taxon>
        <taxon>Malacostraca</taxon>
        <taxon>Eumalacostraca</taxon>
        <taxon>Peracarida</taxon>
        <taxon>Amphipoda</taxon>
        <taxon>Senticaudata</taxon>
        <taxon>Talitrida</taxon>
        <taxon>Talitroidea</taxon>
        <taxon>Hyalellidae</taxon>
        <taxon>Hyalella</taxon>
    </lineage>
</organism>
<dbReference type="GeneID" id="108679127"/>
<gene>
    <name evidence="6" type="primary">LOC108679127</name>
</gene>
<evidence type="ECO:0000313" key="6">
    <source>
        <dbReference type="RefSeq" id="XP_018023199.1"/>
    </source>
</evidence>
<dbReference type="InterPro" id="IPR000504">
    <property type="entry name" value="RRM_dom"/>
</dbReference>
<evidence type="ECO:0000256" key="3">
    <source>
        <dbReference type="SAM" id="MobiDB-lite"/>
    </source>
</evidence>
<feature type="region of interest" description="Disordered" evidence="3">
    <location>
        <begin position="1779"/>
        <end position="1852"/>
    </location>
</feature>
<dbReference type="Gene3D" id="3.30.70.330">
    <property type="match status" value="1"/>
</dbReference>
<feature type="compositionally biased region" description="Basic and acidic residues" evidence="3">
    <location>
        <begin position="869"/>
        <end position="878"/>
    </location>
</feature>
<feature type="compositionally biased region" description="Polar residues" evidence="3">
    <location>
        <begin position="69"/>
        <end position="78"/>
    </location>
</feature>
<feature type="compositionally biased region" description="Basic residues" evidence="3">
    <location>
        <begin position="702"/>
        <end position="840"/>
    </location>
</feature>
<accession>A0A8B7PAL2</accession>
<reference evidence="6" key="1">
    <citation type="submission" date="2025-08" db="UniProtKB">
        <authorList>
            <consortium name="RefSeq"/>
        </authorList>
    </citation>
    <scope>IDENTIFICATION</scope>
    <source>
        <tissue evidence="6">Whole organism</tissue>
    </source>
</reference>
<feature type="compositionally biased region" description="Basic and acidic residues" evidence="3">
    <location>
        <begin position="1783"/>
        <end position="1795"/>
    </location>
</feature>
<dbReference type="SMART" id="SM00360">
    <property type="entry name" value="RRM"/>
    <property type="match status" value="1"/>
</dbReference>
<feature type="compositionally biased region" description="Basic and acidic residues" evidence="3">
    <location>
        <begin position="80"/>
        <end position="103"/>
    </location>
</feature>
<dbReference type="GO" id="GO:0003723">
    <property type="term" value="F:RNA binding"/>
    <property type="evidence" value="ECO:0007669"/>
    <property type="project" value="UniProtKB-UniRule"/>
</dbReference>
<dbReference type="KEGG" id="hazt:108679127"/>
<protein>
    <submittedName>
        <fullName evidence="6">Uncharacterized protein LOC108679127</fullName>
    </submittedName>
</protein>
<dbReference type="Proteomes" id="UP000694843">
    <property type="component" value="Unplaced"/>
</dbReference>
<feature type="region of interest" description="Disordered" evidence="3">
    <location>
        <begin position="27"/>
        <end position="198"/>
    </location>
</feature>
<feature type="region of interest" description="Disordered" evidence="3">
    <location>
        <begin position="1535"/>
        <end position="1565"/>
    </location>
</feature>
<feature type="region of interest" description="Disordered" evidence="3">
    <location>
        <begin position="2017"/>
        <end position="2041"/>
    </location>
</feature>
<dbReference type="RefSeq" id="XP_018023199.1">
    <property type="nucleotide sequence ID" value="XM_018167710.2"/>
</dbReference>
<feature type="region of interest" description="Disordered" evidence="3">
    <location>
        <begin position="1875"/>
        <end position="1895"/>
    </location>
</feature>
<sequence length="2183" mass="243419">MEGNTEVADIQFLVPEEELAEWDALDFESDLQEAESSSVKVPDGYKDSSPPISTNKPRSGISTDGLCAKNSNSSSPKQGSDGKTHADGKFKDEKRTQINEVKKNTSSHSNRYKGRSEIRSSRPKTTYSSRNTTGSTRSRDKSSDDNSKYRAYSFKSKEKFSQSRAEKSSTNRPKNELQNTEHEKIGTISISSNPLNRSTKVNPIDKIGIHSSDNYVNVSSPAVDLKPPGNDDWVKAGTYYTNPDIKENIHHALNENLLPSNLKPPGDDQWKPQEHTSLTSAFQLQQYQQTSLPQENQGVHIQYAPYQQPSYQNFPQNQSYNCYESNAHYPRNSATYNGLSNANSQYSQACSYANQAALGLSLSGPTTTSQNIAQVNDESAARFSAELLHSRTEVKTVTHPLLPSTQKPLVVRTPVIDNLNGLSNSTATSSITTASPSNSSMENSLSMSYQEQDLIQKVLQQNKIDTGSVNITCKTTHTLKGTTKPKGEISVVVKNIPSSVNATSFKKIFQAFGRLPGYTFVKNPAHETGKVTAVYTNIEGASRAMRVLSTLVMAGRKLEINCEEAINYNMKESKLEETRDKDIRSSVTKILCKDEPELSFQWTDGSPNTCVINEKELVNKKLVQESRGVKRASSKDCTKSSEAHKSSKSHCTSLQSKSSKSPPRQNNSINSLQTSRSSKSPQQSRKFANFGQSSKSPSSPRRSSKSPSYRRRRSRSLLSRRKRSRSLSFRRRSKSPLRRRRSKSPPSRRRRSRSRSLQRRRRRSPSLRRRRSRSRSLRRRSRSSSLRRRRSRSFSLRRRRSRSSSLRRYRSRSRSLQRRRSRSSSLQRRRSMSPPYRHRLSKDEQISPVLSPKSKDIEVSSVMSLSSEDESKNSKHEKEVVSLQEFQKALVSGPKPLGGSVLNEENFNIKITSSSMNLSQVAVNELNDNFGGTVDPVYDNGWLLQVPDARLAAVLVKLLHRHRLLDGVLIVSLLRATSPVIEVTQEEVEQHEHLTKAPIELHNKAAVQLIQDSLDQVLDIFLYKLEPCTKLNCSSTNCPMYHSRRDRRRDPRQYFYRSLKCPETWMGKKCVRGEECELCHSELELLMHPDSFLVSVCDQPSPCAALPACQHVHPGTPDMFYHAQWEDLYVGGLQHTIPFIAGAIRNLHKLDDDAISGVQVLAALTDDAVCRHAGAMLESLAQRHGVKICVVITGTEDPSGSHVIIGTLHGLLTLLSVLGSGPLSGLCAFVVDDMAAVFKTKALSQAFRNLMLLIETVHSTPGRINKVGVCERVKNVDVLVAKELFSKNLRIVRQEADPEETSSRDKDSVKIDSSKGNDAATGVGMAKSVQDVCNEDLPLVSRAAAPEKSQHPSSTGEPSLLPPVTPTPKVTSQHRNEEILTVASKHGVEDAGTVSHRSKDAHSLSPSDGSDSSLRQKFLAEEQALRVQFNEEFDVFIEVPELHPKYEELYEEFVLARERVNAAGDFEEEWSRFWRSELEKNKRALWSEKRKELLEKFKKMMDARSENKPSHQSFAPSIIEPPDIPEDAKLVDRSLRDTSQDRVTSKNNPEKVAHHNKFSQQKFDDSRGSFRLPAAEFSSMSRNNAELRVSQVPEFLDPPIHPSNSSADDTKLPSSFSMDEAVRALSGVQQHLGFLGSALARLLLETPRESPKQYYETLLEKDNLSLYNLCCKKLQNELPPSRSALREYYDVAIWYLTQLPKFAESELASLPKSSPTESVEPDYLGLDIKAIARATEGKSSSFVISFIKCTLELQNKSISKEELNKIFLAISELHFDMSLSSNPEEKSTGEEEHVPQENNPSNFPKSLNDSANNRNATSVSASVDYDPPQPEYYASRPEVHGRQRFDDSSQYGRGDLCAADDSAWHRTSKYLGAHSPPINADTSKSSRVQSQTPAGISQTAINASNLLTSDLESLKQVLRNAGVSTAVPGIRVTSYEQTPDQSSRGPASDYSFDIDSRQNQRSLEAFPPPNASITQQPYVSQQAYRGWNEGGACGQAGDMRSGSLLSQFPDYNRFDQKERVSSTHLASSSSGNPGSSGLHVSDSWTTPRVSYIQEANAPSHIVPTQVVPQQAPQFPSNSGSDVYRNQVLNEPTSRPPTGAGRAPSDSSYSQTWFSDKVKSIISIPNLTLNLFNARLSTMLSDKPAGYKFSRSDLRLVKELQELGSLDVDEKLFLSTLKAKFATM</sequence>
<feature type="region of interest" description="Disordered" evidence="3">
    <location>
        <begin position="1295"/>
        <end position="1323"/>
    </location>
</feature>
<feature type="compositionally biased region" description="Polar residues" evidence="3">
    <location>
        <begin position="651"/>
        <end position="674"/>
    </location>
</feature>
<dbReference type="OrthoDB" id="20534at2759"/>
<feature type="region of interest" description="Disordered" evidence="3">
    <location>
        <begin position="626"/>
        <end position="878"/>
    </location>
</feature>